<dbReference type="Gene3D" id="3.20.20.140">
    <property type="entry name" value="Metal-dependent hydrolases"/>
    <property type="match status" value="1"/>
</dbReference>
<evidence type="ECO:0000313" key="9">
    <source>
        <dbReference type="EMBL" id="ADU91044.1"/>
    </source>
</evidence>
<keyword evidence="5 7" id="KW-0862">Zinc</keyword>
<organism evidence="9 10">
    <name type="scientific">Taylorella equigenitalis (strain MCE9)</name>
    <dbReference type="NCBI Taxonomy" id="937774"/>
    <lineage>
        <taxon>Bacteria</taxon>
        <taxon>Pseudomonadati</taxon>
        <taxon>Pseudomonadota</taxon>
        <taxon>Betaproteobacteria</taxon>
        <taxon>Burkholderiales</taxon>
        <taxon>Alcaligenaceae</taxon>
        <taxon>Taylorella</taxon>
    </lineage>
</organism>
<dbReference type="NCBIfam" id="TIGR01224">
    <property type="entry name" value="hutI"/>
    <property type="match status" value="1"/>
</dbReference>
<feature type="binding site" evidence="7">
    <location>
        <position position="246"/>
    </location>
    <ligand>
        <name>Zn(2+)</name>
        <dbReference type="ChEBI" id="CHEBI:29105"/>
    </ligand>
</feature>
<dbReference type="SUPFAM" id="SSF51556">
    <property type="entry name" value="Metallo-dependent hydrolases"/>
    <property type="match status" value="1"/>
</dbReference>
<dbReference type="GO" id="GO:0050480">
    <property type="term" value="F:imidazolonepropionase activity"/>
    <property type="evidence" value="ECO:0007669"/>
    <property type="project" value="UniProtKB-UniRule"/>
</dbReference>
<evidence type="ECO:0000256" key="5">
    <source>
        <dbReference type="ARBA" id="ARBA00022833"/>
    </source>
</evidence>
<feature type="binding site" evidence="7">
    <location>
        <position position="325"/>
    </location>
    <ligand>
        <name>N-formimidoyl-L-glutamate</name>
        <dbReference type="ChEBI" id="CHEBI:58928"/>
    </ligand>
</feature>
<dbReference type="AlphaFoldDB" id="A0A654KF48"/>
<feature type="binding site" evidence="7">
    <location>
        <position position="149"/>
    </location>
    <ligand>
        <name>N-formimidoyl-L-glutamate</name>
        <dbReference type="ChEBI" id="CHEBI:58928"/>
    </ligand>
</feature>
<dbReference type="FunFam" id="3.20.20.140:FF:000007">
    <property type="entry name" value="Imidazolonepropionase"/>
    <property type="match status" value="1"/>
</dbReference>
<feature type="binding site" evidence="7">
    <location>
        <position position="326"/>
    </location>
    <ligand>
        <name>4-imidazolone-5-propanoate</name>
        <dbReference type="ChEBI" id="CHEBI:77893"/>
    </ligand>
</feature>
<dbReference type="UniPathway" id="UPA00379">
    <property type="reaction ID" value="UER00551"/>
</dbReference>
<evidence type="ECO:0000256" key="7">
    <source>
        <dbReference type="HAMAP-Rule" id="MF_00372"/>
    </source>
</evidence>
<evidence type="ECO:0000256" key="1">
    <source>
        <dbReference type="ARBA" id="ARBA00012864"/>
    </source>
</evidence>
<feature type="binding site" evidence="7">
    <location>
        <position position="77"/>
    </location>
    <ligand>
        <name>Fe(3+)</name>
        <dbReference type="ChEBI" id="CHEBI:29034"/>
    </ligand>
</feature>
<keyword evidence="6 7" id="KW-0408">Iron</keyword>
<comment type="pathway">
    <text evidence="7">Amino-acid degradation; L-histidine degradation into L-glutamate; N-formimidoyl-L-glutamate from L-histidine: step 3/3.</text>
</comment>
<feature type="binding site" evidence="7">
    <location>
        <position position="77"/>
    </location>
    <ligand>
        <name>Zn(2+)</name>
        <dbReference type="ChEBI" id="CHEBI:29105"/>
    </ligand>
</feature>
<feature type="domain" description="Amidohydrolase-related" evidence="8">
    <location>
        <begin position="68"/>
        <end position="386"/>
    </location>
</feature>
<dbReference type="GO" id="GO:0019556">
    <property type="term" value="P:L-histidine catabolic process to glutamate and formamide"/>
    <property type="evidence" value="ECO:0007669"/>
    <property type="project" value="UniProtKB-UniRule"/>
</dbReference>
<dbReference type="Proteomes" id="UP000007472">
    <property type="component" value="Chromosome"/>
</dbReference>
<evidence type="ECO:0000256" key="3">
    <source>
        <dbReference type="ARBA" id="ARBA00022801"/>
    </source>
</evidence>
<dbReference type="PANTHER" id="PTHR42752:SF1">
    <property type="entry name" value="IMIDAZOLONEPROPIONASE-RELATED"/>
    <property type="match status" value="1"/>
</dbReference>
<proteinExistence type="inferred from homology"/>
<comment type="catalytic activity">
    <reaction evidence="7">
        <text>4-imidazolone-5-propanoate + H2O = N-formimidoyl-L-glutamate</text>
        <dbReference type="Rhea" id="RHEA:23660"/>
        <dbReference type="ChEBI" id="CHEBI:15377"/>
        <dbReference type="ChEBI" id="CHEBI:58928"/>
        <dbReference type="ChEBI" id="CHEBI:77893"/>
        <dbReference type="EC" id="3.5.2.7"/>
    </reaction>
</comment>
<evidence type="ECO:0000313" key="10">
    <source>
        <dbReference type="Proteomes" id="UP000007472"/>
    </source>
</evidence>
<feature type="binding site" evidence="7">
    <location>
        <position position="321"/>
    </location>
    <ligand>
        <name>Fe(3+)</name>
        <dbReference type="ChEBI" id="CHEBI:29034"/>
    </ligand>
</feature>
<accession>A0A654KF48</accession>
<comment type="similarity">
    <text evidence="7">Belongs to the metallo-dependent hydrolases superfamily. HutI family.</text>
</comment>
<feature type="binding site" evidence="7">
    <location>
        <position position="249"/>
    </location>
    <ligand>
        <name>4-imidazolone-5-propanoate</name>
        <dbReference type="ChEBI" id="CHEBI:77893"/>
    </ligand>
</feature>
<feature type="binding site" evidence="7">
    <location>
        <position position="79"/>
    </location>
    <ligand>
        <name>Fe(3+)</name>
        <dbReference type="ChEBI" id="CHEBI:29034"/>
    </ligand>
</feature>
<dbReference type="GO" id="GO:0019557">
    <property type="term" value="P:L-histidine catabolic process to glutamate and formate"/>
    <property type="evidence" value="ECO:0007669"/>
    <property type="project" value="UniProtKB-UniPathway"/>
</dbReference>
<feature type="binding site" evidence="7">
    <location>
        <position position="323"/>
    </location>
    <ligand>
        <name>N-formimidoyl-L-glutamate</name>
        <dbReference type="ChEBI" id="CHEBI:58928"/>
    </ligand>
</feature>
<comment type="subcellular location">
    <subcellularLocation>
        <location evidence="7">Cytoplasm</location>
    </subcellularLocation>
</comment>
<reference evidence="9 10" key="1">
    <citation type="journal article" date="2011" name="J. Bacteriol.">
        <title>Genome sequence of Taylorella equigenitalis MCE9, the causative agent of contagious equine metritis.</title>
        <authorList>
            <person name="Hebert L."/>
            <person name="Moumen B."/>
            <person name="Duquesne F."/>
            <person name="Breuil M.F."/>
            <person name="Laugier C."/>
            <person name="Batto J.M."/>
            <person name="Renault P."/>
            <person name="Petry S."/>
        </authorList>
    </citation>
    <scope>NUCLEOTIDE SEQUENCE [LARGE SCALE GENOMIC DNA]</scope>
    <source>
        <strain evidence="9 10">MCE9</strain>
    </source>
</reference>
<keyword evidence="4 7" id="KW-0369">Histidine metabolism</keyword>
<evidence type="ECO:0000256" key="2">
    <source>
        <dbReference type="ARBA" id="ARBA00022723"/>
    </source>
</evidence>
<dbReference type="InterPro" id="IPR011059">
    <property type="entry name" value="Metal-dep_hydrolase_composite"/>
</dbReference>
<feature type="binding site" evidence="7">
    <location>
        <position position="246"/>
    </location>
    <ligand>
        <name>Fe(3+)</name>
        <dbReference type="ChEBI" id="CHEBI:29034"/>
    </ligand>
</feature>
<evidence type="ECO:0000259" key="8">
    <source>
        <dbReference type="Pfam" id="PF01979"/>
    </source>
</evidence>
<evidence type="ECO:0000256" key="4">
    <source>
        <dbReference type="ARBA" id="ARBA00022808"/>
    </source>
</evidence>
<dbReference type="PANTHER" id="PTHR42752">
    <property type="entry name" value="IMIDAZOLONEPROPIONASE"/>
    <property type="match status" value="1"/>
</dbReference>
<comment type="cofactor">
    <cofactor evidence="7">
        <name>Zn(2+)</name>
        <dbReference type="ChEBI" id="CHEBI:29105"/>
    </cofactor>
    <cofactor evidence="7">
        <name>Fe(3+)</name>
        <dbReference type="ChEBI" id="CHEBI:29034"/>
    </cofactor>
    <text evidence="7">Binds 1 zinc or iron ion per subunit.</text>
</comment>
<comment type="function">
    <text evidence="7">Catalyzes the hydrolytic cleavage of the carbon-nitrogen bond in imidazolone-5-propanoate to yield N-formimidoyl-L-glutamate. It is the third step in the universal histidine degradation pathway.</text>
</comment>
<dbReference type="SUPFAM" id="SSF51338">
    <property type="entry name" value="Composite domain of metallo-dependent hydrolases"/>
    <property type="match status" value="1"/>
</dbReference>
<dbReference type="EC" id="3.5.2.7" evidence="1 7"/>
<gene>
    <name evidence="7" type="primary">hutI</name>
    <name evidence="9" type="ordered locus">TEQUI_0088</name>
</gene>
<dbReference type="EMBL" id="CP002456">
    <property type="protein sequence ID" value="ADU91044.1"/>
    <property type="molecule type" value="Genomic_DNA"/>
</dbReference>
<dbReference type="InterPro" id="IPR032466">
    <property type="entry name" value="Metal_Hydrolase"/>
</dbReference>
<dbReference type="GO" id="GO:0008270">
    <property type="term" value="F:zinc ion binding"/>
    <property type="evidence" value="ECO:0007669"/>
    <property type="project" value="UniProtKB-UniRule"/>
</dbReference>
<protein>
    <recommendedName>
        <fullName evidence="1 7">Imidazolonepropionase</fullName>
        <ecNumber evidence="1 7">3.5.2.7</ecNumber>
    </recommendedName>
    <alternativeName>
        <fullName evidence="7">Imidazolone-5-propionate hydrolase</fullName>
    </alternativeName>
</protein>
<dbReference type="InterPro" id="IPR006680">
    <property type="entry name" value="Amidohydro-rel"/>
</dbReference>
<feature type="binding site" evidence="7">
    <location>
        <position position="79"/>
    </location>
    <ligand>
        <name>Zn(2+)</name>
        <dbReference type="ChEBI" id="CHEBI:29105"/>
    </ligand>
</feature>
<dbReference type="Gene3D" id="2.30.40.10">
    <property type="entry name" value="Urease, subunit C, domain 1"/>
    <property type="match status" value="1"/>
</dbReference>
<feature type="binding site" evidence="7">
    <location>
        <position position="86"/>
    </location>
    <ligand>
        <name>4-imidazolone-5-propanoate</name>
        <dbReference type="ChEBI" id="CHEBI:77893"/>
    </ligand>
</feature>
<dbReference type="Pfam" id="PF01979">
    <property type="entry name" value="Amidohydro_1"/>
    <property type="match status" value="1"/>
</dbReference>
<keyword evidence="2 7" id="KW-0479">Metal-binding</keyword>
<feature type="binding site" evidence="7">
    <location>
        <position position="182"/>
    </location>
    <ligand>
        <name>4-imidazolone-5-propanoate</name>
        <dbReference type="ChEBI" id="CHEBI:77893"/>
    </ligand>
</feature>
<dbReference type="GO" id="GO:0005506">
    <property type="term" value="F:iron ion binding"/>
    <property type="evidence" value="ECO:0007669"/>
    <property type="project" value="UniProtKB-UniRule"/>
</dbReference>
<feature type="binding site" evidence="7">
    <location>
        <position position="321"/>
    </location>
    <ligand>
        <name>Zn(2+)</name>
        <dbReference type="ChEBI" id="CHEBI:29105"/>
    </ligand>
</feature>
<sequence>MSSKLIKNLNIVTFNEKFGYGLGNPYGQILGGWLYIEDGKYSAIGGPDNPIPKVNDSVCNTFDAAGVWITPSLIDCHTHIVYAGNRSNEFEMLLNGASYEEIAKSGGGILSTVKSVREASFDQLYKESEARLTQMTEYGVRAVEIKSGYGLNLESERKMLQVARQLSESHEILVQKTYLAAHALPPEYKNCEDEYINKVCEWMEILNDEGLIDAVDGFMENIAFNQNQIKKVFDKAKELDLPVKLHAEQLSNMEGSALCAAYGGLSCDHIEHLSNAGVEAMAASGTVGVLLPSAFYNLKDTQKPPIDSLRKSRVPLAVSTDCNPGTSPNLSLPTSMNMACVLFGLTPEEALAGATINAAKALGWSDMGKIDIGLSANYIIWDIERPADISYMMGIKPRSDSFATIE</sequence>
<dbReference type="HAMAP" id="MF_00372">
    <property type="entry name" value="HutI"/>
    <property type="match status" value="1"/>
</dbReference>
<dbReference type="InterPro" id="IPR005920">
    <property type="entry name" value="HutI"/>
</dbReference>
<evidence type="ECO:0000256" key="6">
    <source>
        <dbReference type="ARBA" id="ARBA00023004"/>
    </source>
</evidence>
<name>A0A654KF48_TAYEM</name>
<dbReference type="KEGG" id="teq:TEQUI_0088"/>
<keyword evidence="7" id="KW-0963">Cytoplasm</keyword>
<feature type="binding site" evidence="7">
    <location>
        <position position="149"/>
    </location>
    <ligand>
        <name>4-imidazolone-5-propanoate</name>
        <dbReference type="ChEBI" id="CHEBI:77893"/>
    </ligand>
</feature>
<keyword evidence="3 7" id="KW-0378">Hydrolase</keyword>
<dbReference type="CDD" id="cd01296">
    <property type="entry name" value="Imidazolone-5PH"/>
    <property type="match status" value="1"/>
</dbReference>
<dbReference type="GO" id="GO:0005737">
    <property type="term" value="C:cytoplasm"/>
    <property type="evidence" value="ECO:0007669"/>
    <property type="project" value="UniProtKB-SubCell"/>
</dbReference>